<keyword evidence="9" id="KW-1185">Reference proteome</keyword>
<evidence type="ECO:0000256" key="2">
    <source>
        <dbReference type="ARBA" id="ARBA00022448"/>
    </source>
</evidence>
<organism evidence="8 9">
    <name type="scientific">Litchfieldella rifensis</name>
    <dbReference type="NCBI Taxonomy" id="762643"/>
    <lineage>
        <taxon>Bacteria</taxon>
        <taxon>Pseudomonadati</taxon>
        <taxon>Pseudomonadota</taxon>
        <taxon>Gammaproteobacteria</taxon>
        <taxon>Oceanospirillales</taxon>
        <taxon>Halomonadaceae</taxon>
        <taxon>Litchfieldella</taxon>
    </lineage>
</organism>
<dbReference type="Pfam" id="PF00528">
    <property type="entry name" value="BPD_transp_1"/>
    <property type="match status" value="1"/>
</dbReference>
<name>A0ABV7LRT7_9GAMM</name>
<dbReference type="InterPro" id="IPR000515">
    <property type="entry name" value="MetI-like"/>
</dbReference>
<evidence type="ECO:0000256" key="1">
    <source>
        <dbReference type="ARBA" id="ARBA00004651"/>
    </source>
</evidence>
<evidence type="ECO:0000259" key="7">
    <source>
        <dbReference type="PROSITE" id="PS50928"/>
    </source>
</evidence>
<evidence type="ECO:0000256" key="4">
    <source>
        <dbReference type="ARBA" id="ARBA00022989"/>
    </source>
</evidence>
<sequence>MSDAKRQANSVIITLMALALAAMLGLELASVQPNRIVPGTAYRLTEIVGGEGALLLSLPLLGNLWLARRPTVSRLYLVLAITVALLMALPWGLAAFTLHFVDTDQPYARTGIGAGAWTMLFVLLLTLIELRTRLFLRRRVLALIGVLVLGSLALALSSGWLDPLALAREYASRRDQFGAAVLYHLALVGAAVALSLVIGFSLALAIRRLTRAQTLTFGVLSVIQTIPSLALFGLLLAPLAFLAARYPMLAELGVQGIGWAPALIALVGYSLLPMTRNTFVALEGVPADVIESARGMGMSPWQVFTQVRLPLALPVLLEGIRITAIQAIGLAAVAALIGAGGLGTFIFQGLGQAAMDLVVLGALPILVMALVVDAFFSALADYCRRGGAHD</sequence>
<feature type="transmembrane region" description="Helical" evidence="6">
    <location>
        <begin position="181"/>
        <end position="205"/>
    </location>
</feature>
<keyword evidence="2 6" id="KW-0813">Transport</keyword>
<proteinExistence type="inferred from homology"/>
<feature type="transmembrane region" description="Helical" evidence="6">
    <location>
        <begin position="252"/>
        <end position="272"/>
    </location>
</feature>
<feature type="transmembrane region" description="Helical" evidence="6">
    <location>
        <begin position="217"/>
        <end position="240"/>
    </location>
</feature>
<feature type="transmembrane region" description="Helical" evidence="6">
    <location>
        <begin position="47"/>
        <end position="66"/>
    </location>
</feature>
<protein>
    <submittedName>
        <fullName evidence="8">ABC transporter permease</fullName>
    </submittedName>
</protein>
<feature type="transmembrane region" description="Helical" evidence="6">
    <location>
        <begin position="353"/>
        <end position="376"/>
    </location>
</feature>
<dbReference type="Proteomes" id="UP001595579">
    <property type="component" value="Unassembled WGS sequence"/>
</dbReference>
<comment type="caution">
    <text evidence="8">The sequence shown here is derived from an EMBL/GenBank/DDBJ whole genome shotgun (WGS) entry which is preliminary data.</text>
</comment>
<keyword evidence="5 6" id="KW-0472">Membrane</keyword>
<dbReference type="PANTHER" id="PTHR30177">
    <property type="entry name" value="GLYCINE BETAINE/L-PROLINE TRANSPORT SYSTEM PERMEASE PROTEIN PROW"/>
    <property type="match status" value="1"/>
</dbReference>
<feature type="transmembrane region" description="Helical" evidence="6">
    <location>
        <begin position="140"/>
        <end position="161"/>
    </location>
</feature>
<evidence type="ECO:0000256" key="5">
    <source>
        <dbReference type="ARBA" id="ARBA00023136"/>
    </source>
</evidence>
<feature type="transmembrane region" description="Helical" evidence="6">
    <location>
        <begin position="107"/>
        <end position="128"/>
    </location>
</feature>
<dbReference type="RefSeq" id="WP_386775926.1">
    <property type="nucleotide sequence ID" value="NZ_JBHRUG010000031.1"/>
</dbReference>
<gene>
    <name evidence="8" type="ORF">ACFOEV_16565</name>
</gene>
<dbReference type="InterPro" id="IPR035906">
    <property type="entry name" value="MetI-like_sf"/>
</dbReference>
<reference evidence="9" key="1">
    <citation type="journal article" date="2019" name="Int. J. Syst. Evol. Microbiol.">
        <title>The Global Catalogue of Microorganisms (GCM) 10K type strain sequencing project: providing services to taxonomists for standard genome sequencing and annotation.</title>
        <authorList>
            <consortium name="The Broad Institute Genomics Platform"/>
            <consortium name="The Broad Institute Genome Sequencing Center for Infectious Disease"/>
            <person name="Wu L."/>
            <person name="Ma J."/>
        </authorList>
    </citation>
    <scope>NUCLEOTIDE SEQUENCE [LARGE SCALE GENOMIC DNA]</scope>
    <source>
        <strain evidence="9">CECT 7698</strain>
    </source>
</reference>
<evidence type="ECO:0000313" key="8">
    <source>
        <dbReference type="EMBL" id="MFC3285212.1"/>
    </source>
</evidence>
<comment type="subcellular location">
    <subcellularLocation>
        <location evidence="1 6">Cell membrane</location>
        <topology evidence="1 6">Multi-pass membrane protein</topology>
    </subcellularLocation>
</comment>
<dbReference type="CDD" id="cd06261">
    <property type="entry name" value="TM_PBP2"/>
    <property type="match status" value="1"/>
</dbReference>
<dbReference type="InterPro" id="IPR051204">
    <property type="entry name" value="ABC_transp_perm/SBD"/>
</dbReference>
<keyword evidence="4 6" id="KW-1133">Transmembrane helix</keyword>
<feature type="transmembrane region" description="Helical" evidence="6">
    <location>
        <begin position="327"/>
        <end position="347"/>
    </location>
</feature>
<comment type="similarity">
    <text evidence="6">Belongs to the binding-protein-dependent transport system permease family.</text>
</comment>
<keyword evidence="3 6" id="KW-0812">Transmembrane</keyword>
<dbReference type="PRINTS" id="PR00173">
    <property type="entry name" value="EDTRNSPORT"/>
</dbReference>
<dbReference type="PANTHER" id="PTHR30177:SF30">
    <property type="entry name" value="GLYCINE BETAINE UPTAKE SYSTEM PERMEASE PROTEIN YEHY"/>
    <property type="match status" value="1"/>
</dbReference>
<dbReference type="PROSITE" id="PS50928">
    <property type="entry name" value="ABC_TM1"/>
    <property type="match status" value="1"/>
</dbReference>
<dbReference type="EMBL" id="JBHRUG010000031">
    <property type="protein sequence ID" value="MFC3285212.1"/>
    <property type="molecule type" value="Genomic_DNA"/>
</dbReference>
<accession>A0ABV7LRT7</accession>
<feature type="domain" description="ABC transmembrane type-1" evidence="7">
    <location>
        <begin position="181"/>
        <end position="376"/>
    </location>
</feature>
<evidence type="ECO:0000313" key="9">
    <source>
        <dbReference type="Proteomes" id="UP001595579"/>
    </source>
</evidence>
<dbReference type="Gene3D" id="1.10.3720.10">
    <property type="entry name" value="MetI-like"/>
    <property type="match status" value="1"/>
</dbReference>
<feature type="transmembrane region" description="Helical" evidence="6">
    <location>
        <begin position="75"/>
        <end position="101"/>
    </location>
</feature>
<evidence type="ECO:0000256" key="3">
    <source>
        <dbReference type="ARBA" id="ARBA00022692"/>
    </source>
</evidence>
<evidence type="ECO:0000256" key="6">
    <source>
        <dbReference type="RuleBase" id="RU363032"/>
    </source>
</evidence>
<dbReference type="SUPFAM" id="SSF161098">
    <property type="entry name" value="MetI-like"/>
    <property type="match status" value="1"/>
</dbReference>